<keyword evidence="2 3" id="KW-0040">ANK repeat</keyword>
<dbReference type="SMART" id="SM00248">
    <property type="entry name" value="ANK"/>
    <property type="match status" value="10"/>
</dbReference>
<protein>
    <recommendedName>
        <fullName evidence="4">Novel STAND NTPase 3 domain-containing protein</fullName>
    </recommendedName>
</protein>
<feature type="repeat" description="ANK" evidence="3">
    <location>
        <begin position="537"/>
        <end position="569"/>
    </location>
</feature>
<feature type="domain" description="Novel STAND NTPase 3" evidence="4">
    <location>
        <begin position="2"/>
        <end position="154"/>
    </location>
</feature>
<dbReference type="Proteomes" id="UP000596742">
    <property type="component" value="Unassembled WGS sequence"/>
</dbReference>
<dbReference type="AlphaFoldDB" id="A0A8B6EFP2"/>
<dbReference type="InterPro" id="IPR049050">
    <property type="entry name" value="nSTAND3"/>
</dbReference>
<feature type="repeat" description="ANK" evidence="3">
    <location>
        <begin position="603"/>
        <end position="629"/>
    </location>
</feature>
<sequence length="804" mass="90424">MFVSTRASAYVMKKLEEKSCVTLTAPSGTGKSFIARHTALVLQKAGYKIVPVRQPVDIRNYYQPGEQTVFIVDDICGNFTVNQQQIENWTQHLPVIETIIADKCCKIIVSCRLQVYKDDKFNILEPFQSCECNLISDKLCLTSVEKNIIAKKYIGSSLVDIDKLSQHSDFFPLLCSLYNEEKHGDVNTFFENPYIVYENELDRLSRQGDEGKCKKCSLALLVIFNNQLREKWFHGGITNAQTKIIKDTCEACGINMIPKINLKTELDTLVGTFVSKQDGIYRTMHDTLFDILAFYFGKKIIECLIEHGDSELVHERFIWQTSPDDENSNIDFIIEISDDYLDSYLDRFIKDWLEGKLAVVFNNNNMKVLSFRQRLIQYLQQLDKLQQVKLANNKDTVIPLGSSCSGSTPLIWNCYDGYTDMVQWILRSDVDVDQCTDDGESGIFLASTTGRTDIVKLLLDKNANVNLCNTQKSSPLLMASTNGHTDIVKLLLERNPDVNLCDNDGCTPLLQASQNGYTDIVKLLLERNPDVNLCDNDGSSPLLQASQNGHTDIVKLLLERNPDVNLCDNDGSSPLLQASQQGHTDIVKLLLERNPDVNLCDNDGWSPLLQASMCGHTDIVRLLLERNPDPCDNPPLSTSYVNNNIRMINSQSLVQPLMKHKPDINAQTNDGGNALYFSALFGNIEITQLLLENNADSSICIYSKQYIADMIKNHPTGTLEKLKQDIFDTLVKSTSSRVREYVSKKSVDYAFAVVAGSSPLHIACFMGRINVVRCLIDYNANINMAKEDGTTPLFYACELGHDDI</sequence>
<dbReference type="Pfam" id="PF13637">
    <property type="entry name" value="Ank_4"/>
    <property type="match status" value="2"/>
</dbReference>
<dbReference type="PANTHER" id="PTHR24171:SF10">
    <property type="entry name" value="ANKYRIN REPEAT DOMAIN-CONTAINING PROTEIN 29-LIKE"/>
    <property type="match status" value="1"/>
</dbReference>
<proteinExistence type="predicted"/>
<feature type="non-terminal residue" evidence="5">
    <location>
        <position position="804"/>
    </location>
</feature>
<dbReference type="Pfam" id="PF12796">
    <property type="entry name" value="Ank_2"/>
    <property type="match status" value="3"/>
</dbReference>
<reference evidence="5" key="1">
    <citation type="submission" date="2018-11" db="EMBL/GenBank/DDBJ databases">
        <authorList>
            <person name="Alioto T."/>
            <person name="Alioto T."/>
        </authorList>
    </citation>
    <scope>NUCLEOTIDE SEQUENCE</scope>
</reference>
<evidence type="ECO:0000256" key="3">
    <source>
        <dbReference type="PROSITE-ProRule" id="PRU00023"/>
    </source>
</evidence>
<organism evidence="5 6">
    <name type="scientific">Mytilus galloprovincialis</name>
    <name type="common">Mediterranean mussel</name>
    <dbReference type="NCBI Taxonomy" id="29158"/>
    <lineage>
        <taxon>Eukaryota</taxon>
        <taxon>Metazoa</taxon>
        <taxon>Spiralia</taxon>
        <taxon>Lophotrochozoa</taxon>
        <taxon>Mollusca</taxon>
        <taxon>Bivalvia</taxon>
        <taxon>Autobranchia</taxon>
        <taxon>Pteriomorphia</taxon>
        <taxon>Mytilida</taxon>
        <taxon>Mytiloidea</taxon>
        <taxon>Mytilidae</taxon>
        <taxon>Mytilinae</taxon>
        <taxon>Mytilus</taxon>
    </lineage>
</organism>
<evidence type="ECO:0000256" key="1">
    <source>
        <dbReference type="ARBA" id="ARBA00022737"/>
    </source>
</evidence>
<dbReference type="EMBL" id="UYJE01005130">
    <property type="protein sequence ID" value="VDI34198.1"/>
    <property type="molecule type" value="Genomic_DNA"/>
</dbReference>
<keyword evidence="1" id="KW-0677">Repeat</keyword>
<feature type="repeat" description="ANK" evidence="3">
    <location>
        <begin position="504"/>
        <end position="536"/>
    </location>
</feature>
<evidence type="ECO:0000256" key="2">
    <source>
        <dbReference type="ARBA" id="ARBA00023043"/>
    </source>
</evidence>
<dbReference type="SUPFAM" id="SSF48403">
    <property type="entry name" value="Ankyrin repeat"/>
    <property type="match status" value="2"/>
</dbReference>
<comment type="caution">
    <text evidence="5">The sequence shown here is derived from an EMBL/GenBank/DDBJ whole genome shotgun (WGS) entry which is preliminary data.</text>
</comment>
<gene>
    <name evidence="5" type="ORF">MGAL_10B086214</name>
</gene>
<feature type="repeat" description="ANK" evidence="3">
    <location>
        <begin position="438"/>
        <end position="470"/>
    </location>
</feature>
<feature type="repeat" description="ANK" evidence="3">
    <location>
        <begin position="670"/>
        <end position="696"/>
    </location>
</feature>
<evidence type="ECO:0000313" key="5">
    <source>
        <dbReference type="EMBL" id="VDI34198.1"/>
    </source>
</evidence>
<name>A0A8B6EFP2_MYTGA</name>
<dbReference type="Gene3D" id="1.25.40.20">
    <property type="entry name" value="Ankyrin repeat-containing domain"/>
    <property type="match status" value="4"/>
</dbReference>
<dbReference type="PROSITE" id="PS50297">
    <property type="entry name" value="ANK_REP_REGION"/>
    <property type="match status" value="8"/>
</dbReference>
<keyword evidence="6" id="KW-1185">Reference proteome</keyword>
<feature type="repeat" description="ANK" evidence="3">
    <location>
        <begin position="570"/>
        <end position="602"/>
    </location>
</feature>
<dbReference type="PROSITE" id="PS50088">
    <property type="entry name" value="ANK_REPEAT"/>
    <property type="match status" value="8"/>
</dbReference>
<feature type="repeat" description="ANK" evidence="3">
    <location>
        <begin position="471"/>
        <end position="503"/>
    </location>
</feature>
<evidence type="ECO:0000313" key="6">
    <source>
        <dbReference type="Proteomes" id="UP000596742"/>
    </source>
</evidence>
<accession>A0A8B6EFP2</accession>
<dbReference type="InterPro" id="IPR002110">
    <property type="entry name" value="Ankyrin_rpt"/>
</dbReference>
<dbReference type="PANTHER" id="PTHR24171">
    <property type="entry name" value="ANKYRIN REPEAT DOMAIN-CONTAINING PROTEIN 39-RELATED"/>
    <property type="match status" value="1"/>
</dbReference>
<evidence type="ECO:0000259" key="4">
    <source>
        <dbReference type="Pfam" id="PF20720"/>
    </source>
</evidence>
<feature type="repeat" description="ANK" evidence="3">
    <location>
        <begin position="755"/>
        <end position="787"/>
    </location>
</feature>
<dbReference type="InterPro" id="IPR036770">
    <property type="entry name" value="Ankyrin_rpt-contain_sf"/>
</dbReference>
<dbReference type="Pfam" id="PF20720">
    <property type="entry name" value="nSTAND3"/>
    <property type="match status" value="1"/>
</dbReference>
<dbReference type="OrthoDB" id="67310at2759"/>